<keyword evidence="2" id="KW-0614">Plasmid</keyword>
<dbReference type="AlphaFoldDB" id="A0A9W3KL38"/>
<protein>
    <submittedName>
        <fullName evidence="2">Polysaccharide deacetylase</fullName>
    </submittedName>
</protein>
<dbReference type="SUPFAM" id="SSF88713">
    <property type="entry name" value="Glycoside hydrolase/deacetylase"/>
    <property type="match status" value="1"/>
</dbReference>
<sequence>MRKFLKRSILILCICGCIISTYKIVYNSFFSTSHVKKVQLVSNQPIVSLRKIIPEHYNGKTRKIIYLTFDDGPGKYTNQLLDILKENKIKATFFLIGSHAQQYSDVVKREYKEGNYVGLHSMTHEYKPLYVQRKYVEEMKETQQIVHNIIGTSPTLTRPPYGSKPGLTEDIQQQLLQSGLHVWDWTIDSNDWKLNGLPLEKSAPQIVQTILSQATENIEVILMHDIHPQTVAAMPAIIKGLKNKGYDFEVYQENQHFPMNFWHNKQL</sequence>
<dbReference type="InterPro" id="IPR002509">
    <property type="entry name" value="NODB_dom"/>
</dbReference>
<gene>
    <name evidence="2" type="ORF">YBT1518_32602</name>
</gene>
<evidence type="ECO:0000313" key="2">
    <source>
        <dbReference type="EMBL" id="AHA75552.1"/>
    </source>
</evidence>
<dbReference type="EMBL" id="CP005939">
    <property type="protein sequence ID" value="AHA75552.1"/>
    <property type="molecule type" value="Genomic_DNA"/>
</dbReference>
<dbReference type="RefSeq" id="WP_023523843.1">
    <property type="nucleotide sequence ID" value="NC_022877.1"/>
</dbReference>
<dbReference type="KEGG" id="bthu:YBT1518_32602"/>
<dbReference type="PANTHER" id="PTHR10587">
    <property type="entry name" value="GLYCOSYL TRANSFERASE-RELATED"/>
    <property type="match status" value="1"/>
</dbReference>
<evidence type="ECO:0000313" key="3">
    <source>
        <dbReference type="Proteomes" id="UP000018566"/>
    </source>
</evidence>
<evidence type="ECO:0000259" key="1">
    <source>
        <dbReference type="PROSITE" id="PS51677"/>
    </source>
</evidence>
<dbReference type="InterPro" id="IPR050248">
    <property type="entry name" value="Polysacc_deacetylase_ArnD"/>
</dbReference>
<name>A0A9W3KL38_BACTU</name>
<reference evidence="2 3" key="1">
    <citation type="submission" date="2013-05" db="EMBL/GenBank/DDBJ databases">
        <title>Complete genome sequence of Bacillus thuringiensis YBT-1518, a typical strain with high toxicity to nematode.</title>
        <authorList>
            <person name="Wang P."/>
            <person name="Zhang C."/>
            <person name="Guo M."/>
            <person name="Guo S."/>
            <person name="Zhu Y."/>
            <person name="Zheng J."/>
            <person name="Zhu L."/>
            <person name="Ruan L."/>
            <person name="Peng D."/>
            <person name="Sun M."/>
        </authorList>
    </citation>
    <scope>NUCLEOTIDE SEQUENCE [LARGE SCALE GENOMIC DNA]</scope>
    <source>
        <strain evidence="2 3">YBT-1518</strain>
        <plasmid evidence="2 3">pBMB0232</plasmid>
    </source>
</reference>
<dbReference type="Pfam" id="PF01522">
    <property type="entry name" value="Polysacc_deac_1"/>
    <property type="match status" value="1"/>
</dbReference>
<dbReference type="Proteomes" id="UP000018566">
    <property type="component" value="Plasmid pBMB0232"/>
</dbReference>
<geneLocation type="plasmid" evidence="2 3">
    <name>pBMB0232</name>
</geneLocation>
<dbReference type="CDD" id="cd10944">
    <property type="entry name" value="CE4_SmPgdA_like"/>
    <property type="match status" value="1"/>
</dbReference>
<dbReference type="GO" id="GO:0005975">
    <property type="term" value="P:carbohydrate metabolic process"/>
    <property type="evidence" value="ECO:0007669"/>
    <property type="project" value="InterPro"/>
</dbReference>
<dbReference type="Gene3D" id="3.20.20.370">
    <property type="entry name" value="Glycoside hydrolase/deacetylase"/>
    <property type="match status" value="1"/>
</dbReference>
<proteinExistence type="predicted"/>
<feature type="domain" description="NodB homology" evidence="1">
    <location>
        <begin position="63"/>
        <end position="249"/>
    </location>
</feature>
<dbReference type="InterPro" id="IPR011330">
    <property type="entry name" value="Glyco_hydro/deAcase_b/a-brl"/>
</dbReference>
<accession>A0A9W3KL38</accession>
<organism evidence="2 3">
    <name type="scientific">Bacillus thuringiensis YBT-1518</name>
    <dbReference type="NCBI Taxonomy" id="529122"/>
    <lineage>
        <taxon>Bacteria</taxon>
        <taxon>Bacillati</taxon>
        <taxon>Bacillota</taxon>
        <taxon>Bacilli</taxon>
        <taxon>Bacillales</taxon>
        <taxon>Bacillaceae</taxon>
        <taxon>Bacillus</taxon>
        <taxon>Bacillus cereus group</taxon>
    </lineage>
</organism>
<dbReference type="PROSITE" id="PS51677">
    <property type="entry name" value="NODB"/>
    <property type="match status" value="1"/>
</dbReference>
<dbReference type="GO" id="GO:0016810">
    <property type="term" value="F:hydrolase activity, acting on carbon-nitrogen (but not peptide) bonds"/>
    <property type="evidence" value="ECO:0007669"/>
    <property type="project" value="InterPro"/>
</dbReference>
<dbReference type="PANTHER" id="PTHR10587:SF125">
    <property type="entry name" value="POLYSACCHARIDE DEACETYLASE YHEN-RELATED"/>
    <property type="match status" value="1"/>
</dbReference>